<accession>A0A915CQK7</accession>
<reference evidence="2" key="1">
    <citation type="submission" date="2022-11" db="UniProtKB">
        <authorList>
            <consortium name="WormBaseParasite"/>
        </authorList>
    </citation>
    <scope>IDENTIFICATION</scope>
</reference>
<dbReference type="WBParaSite" id="jg11542">
    <property type="protein sequence ID" value="jg11542"/>
    <property type="gene ID" value="jg11542"/>
</dbReference>
<dbReference type="AlphaFoldDB" id="A0A915CQK7"/>
<protein>
    <submittedName>
        <fullName evidence="2">Uncharacterized protein</fullName>
    </submittedName>
</protein>
<evidence type="ECO:0000313" key="1">
    <source>
        <dbReference type="Proteomes" id="UP000887574"/>
    </source>
</evidence>
<sequence length="256" mass="29195">MYETGPAGQAVNITVNGRLVIGRPVVFELDLPSTYLVVLLRPCEMTTEWARPDRRSLCEDPEDPNAKCCEAYQTKMENKNDAQTEAVCDTYFKDKSCDCQILSIQCGNPIAAKCFAKHSNVVEKKCKNESTVSKLMALRGVKDTSQEDDPYAEMCNFLRKIYRCSERMMLLKCGMPAADLFFMTSEVNLENYYFDSGECREFAEWMIRRGAAFFGSTHRLDLLGDNLNDNSCQLKHNIVMLLANISMLVTFSYFRF</sequence>
<keyword evidence="1" id="KW-1185">Reference proteome</keyword>
<proteinExistence type="predicted"/>
<evidence type="ECO:0000313" key="2">
    <source>
        <dbReference type="WBParaSite" id="jg11542"/>
    </source>
</evidence>
<name>A0A915CQK7_9BILA</name>
<dbReference type="Proteomes" id="UP000887574">
    <property type="component" value="Unplaced"/>
</dbReference>
<organism evidence="1 2">
    <name type="scientific">Ditylenchus dipsaci</name>
    <dbReference type="NCBI Taxonomy" id="166011"/>
    <lineage>
        <taxon>Eukaryota</taxon>
        <taxon>Metazoa</taxon>
        <taxon>Ecdysozoa</taxon>
        <taxon>Nematoda</taxon>
        <taxon>Chromadorea</taxon>
        <taxon>Rhabditida</taxon>
        <taxon>Tylenchina</taxon>
        <taxon>Tylenchomorpha</taxon>
        <taxon>Sphaerularioidea</taxon>
        <taxon>Anguinidae</taxon>
        <taxon>Anguininae</taxon>
        <taxon>Ditylenchus</taxon>
    </lineage>
</organism>